<dbReference type="KEGG" id="adp:NCTC12871_00754"/>
<feature type="domain" description="Galactosyltransferase C-terminal" evidence="4">
    <location>
        <begin position="425"/>
        <end position="481"/>
    </location>
</feature>
<feature type="domain" description="Glycosyltransferase 2-like" evidence="3">
    <location>
        <begin position="7"/>
        <end position="98"/>
    </location>
</feature>
<dbReference type="SUPFAM" id="SSF53448">
    <property type="entry name" value="Nucleotide-diphospho-sugar transferases"/>
    <property type="match status" value="2"/>
</dbReference>
<accession>A0A448TTU3</accession>
<evidence type="ECO:0000256" key="1">
    <source>
        <dbReference type="ARBA" id="ARBA00022679"/>
    </source>
</evidence>
<feature type="domain" description="Glycosyltransferase 2-like" evidence="3">
    <location>
        <begin position="255"/>
        <end position="410"/>
    </location>
</feature>
<dbReference type="PANTHER" id="PTHR43630">
    <property type="entry name" value="POLY-BETA-1,6-N-ACETYL-D-GLUCOSAMINE SYNTHASE"/>
    <property type="match status" value="1"/>
</dbReference>
<name>A0A448TTU3_9PAST</name>
<proteinExistence type="inferred from homology"/>
<evidence type="ECO:0000313" key="5">
    <source>
        <dbReference type="EMBL" id="VEJ09305.1"/>
    </source>
</evidence>
<dbReference type="OrthoDB" id="9815923at2"/>
<sequence length="524" mass="60019">MKKIPISVTMMVKDGERYLNQCLQALQDFDEIVILDNGSSDNSIAIAESFPNVTLYKADFFGFGPMKNDMAEKAKHDWILNVDCDEIFNPELVEEIRQLDLEQVHKAYAISRINHYRGKPIKTCGWYPDYVKRLYNRNEVHFNDKQVHESLDIPKNVKLIRLNGSFNHYSFEGAAGLINKMQKYTTLFAEQQRGRKRASIGSAIGHGLSAFIKSYVFRRGFMDGADGFVISMGNGTGAYYKYVKLYEANDSITTSLIITTYNRPDALRLVLNSVLNQTMLPNEVIIADDGSNQETADLIKEYQAKFPVPLIHSWQENKGFRLARSRNLAMSKSRMEYIIMIDGDMVLDKHFIADHKKAAKHKTFIQGGRILLNDDKTAKLLESTAQKVSLSCFSNGLESRIEKRLQAIHIPFLRNLLLKREKSHWHKGIRGANMGFFREDVMEINGFNNEFEGWGREDSEFVARFFNAGGKRANLKFGGIGYHLWHPEAEREALPENEALLKRATKEKLNWCEDGLNQFQDENA</sequence>
<dbReference type="Gene3D" id="3.90.550.10">
    <property type="entry name" value="Spore Coat Polysaccharide Biosynthesis Protein SpsA, Chain A"/>
    <property type="match status" value="2"/>
</dbReference>
<dbReference type="CDD" id="cd06420">
    <property type="entry name" value="GT2_Chondriotin_Pol_N"/>
    <property type="match status" value="1"/>
</dbReference>
<reference evidence="5 6" key="1">
    <citation type="submission" date="2018-12" db="EMBL/GenBank/DDBJ databases">
        <authorList>
            <consortium name="Pathogen Informatics"/>
        </authorList>
    </citation>
    <scope>NUCLEOTIDE SEQUENCE [LARGE SCALE GENOMIC DNA]</scope>
    <source>
        <strain evidence="5 6">NCTC12871</strain>
    </source>
</reference>
<dbReference type="AlphaFoldDB" id="A0A448TTU3"/>
<dbReference type="InterPro" id="IPR027791">
    <property type="entry name" value="Galactosyl_T_C"/>
</dbReference>
<gene>
    <name evidence="5" type="primary">kfoC</name>
    <name evidence="5" type="ORF">NCTC12871_00754</name>
</gene>
<evidence type="ECO:0000259" key="4">
    <source>
        <dbReference type="Pfam" id="PF02709"/>
    </source>
</evidence>
<evidence type="ECO:0000256" key="2">
    <source>
        <dbReference type="ARBA" id="ARBA00038494"/>
    </source>
</evidence>
<protein>
    <submittedName>
        <fullName evidence="5">Glycosyl transferase family protein</fullName>
    </submittedName>
</protein>
<dbReference type="GO" id="GO:0016757">
    <property type="term" value="F:glycosyltransferase activity"/>
    <property type="evidence" value="ECO:0007669"/>
    <property type="project" value="UniProtKB-KW"/>
</dbReference>
<keyword evidence="1 5" id="KW-0808">Transferase</keyword>
<evidence type="ECO:0000313" key="6">
    <source>
        <dbReference type="Proteomes" id="UP000279799"/>
    </source>
</evidence>
<dbReference type="InterPro" id="IPR029044">
    <property type="entry name" value="Nucleotide-diphossugar_trans"/>
</dbReference>
<dbReference type="RefSeq" id="WP_126599125.1">
    <property type="nucleotide sequence ID" value="NZ_LR134510.1"/>
</dbReference>
<dbReference type="Pfam" id="PF02709">
    <property type="entry name" value="Glyco_transf_7C"/>
    <property type="match status" value="1"/>
</dbReference>
<comment type="similarity">
    <text evidence="2">Belongs to the glycosyltransferase 2 family. WaaE/KdtX subfamily.</text>
</comment>
<dbReference type="EMBL" id="LR134510">
    <property type="protein sequence ID" value="VEJ09305.1"/>
    <property type="molecule type" value="Genomic_DNA"/>
</dbReference>
<evidence type="ECO:0000259" key="3">
    <source>
        <dbReference type="Pfam" id="PF00535"/>
    </source>
</evidence>
<organism evidence="5 6">
    <name type="scientific">Actinobacillus delphinicola</name>
    <dbReference type="NCBI Taxonomy" id="51161"/>
    <lineage>
        <taxon>Bacteria</taxon>
        <taxon>Pseudomonadati</taxon>
        <taxon>Pseudomonadota</taxon>
        <taxon>Gammaproteobacteria</taxon>
        <taxon>Pasteurellales</taxon>
        <taxon>Pasteurellaceae</taxon>
        <taxon>Actinobacillus</taxon>
    </lineage>
</organism>
<keyword evidence="6" id="KW-1185">Reference proteome</keyword>
<dbReference type="Proteomes" id="UP000279799">
    <property type="component" value="Chromosome"/>
</dbReference>
<dbReference type="CDD" id="cd02511">
    <property type="entry name" value="Beta4Glucosyltransferase"/>
    <property type="match status" value="1"/>
</dbReference>
<dbReference type="Pfam" id="PF00535">
    <property type="entry name" value="Glycos_transf_2"/>
    <property type="match status" value="2"/>
</dbReference>
<dbReference type="PANTHER" id="PTHR43630:SF2">
    <property type="entry name" value="GLYCOSYLTRANSFERASE"/>
    <property type="match status" value="1"/>
</dbReference>
<dbReference type="InterPro" id="IPR001173">
    <property type="entry name" value="Glyco_trans_2-like"/>
</dbReference>